<dbReference type="Pfam" id="PF02915">
    <property type="entry name" value="Rubrerythrin"/>
    <property type="match status" value="1"/>
</dbReference>
<dbReference type="InterPro" id="IPR009078">
    <property type="entry name" value="Ferritin-like_SF"/>
</dbReference>
<proteinExistence type="predicted"/>
<dbReference type="GO" id="GO:0046872">
    <property type="term" value="F:metal ion binding"/>
    <property type="evidence" value="ECO:0007669"/>
    <property type="project" value="InterPro"/>
</dbReference>
<organism evidence="2 3">
    <name type="scientific">Candidatus Brocadia fulgida</name>
    <dbReference type="NCBI Taxonomy" id="380242"/>
    <lineage>
        <taxon>Bacteria</taxon>
        <taxon>Pseudomonadati</taxon>
        <taxon>Planctomycetota</taxon>
        <taxon>Candidatus Brocadiia</taxon>
        <taxon>Candidatus Brocadiales</taxon>
        <taxon>Candidatus Brocadiaceae</taxon>
        <taxon>Candidatus Brocadia</taxon>
    </lineage>
</organism>
<dbReference type="EMBL" id="LAQJ01000117">
    <property type="protein sequence ID" value="KKO20297.1"/>
    <property type="molecule type" value="Genomic_DNA"/>
</dbReference>
<accession>A0A0M2UWT2</accession>
<evidence type="ECO:0000313" key="2">
    <source>
        <dbReference type="EMBL" id="KKO20297.1"/>
    </source>
</evidence>
<dbReference type="InterPro" id="IPR003251">
    <property type="entry name" value="Rr_diiron-bd_dom"/>
</dbReference>
<keyword evidence="3" id="KW-1185">Reference proteome</keyword>
<dbReference type="PANTHER" id="PTHR33531">
    <property type="entry name" value="RUBRERYTHRIN SUBFAMILY"/>
    <property type="match status" value="1"/>
</dbReference>
<reference evidence="2 3" key="1">
    <citation type="journal article" date="2013" name="BMC Microbiol.">
        <title>Identification of the type II cytochrome c maturation pathway in anammox bacteria by comparative genomics.</title>
        <authorList>
            <person name="Ferousi C."/>
            <person name="Speth D.R."/>
            <person name="Reimann J."/>
            <person name="Op den Camp H.J."/>
            <person name="Allen J.W."/>
            <person name="Keltjens J.T."/>
            <person name="Jetten M.S."/>
        </authorList>
    </citation>
    <scope>NUCLEOTIDE SEQUENCE [LARGE SCALE GENOMIC DNA]</scope>
    <source>
        <strain evidence="2">RU1</strain>
    </source>
</reference>
<dbReference type="AlphaFoldDB" id="A0A0M2UWT2"/>
<dbReference type="Proteomes" id="UP000034954">
    <property type="component" value="Unassembled WGS sequence"/>
</dbReference>
<gene>
    <name evidence="2" type="ORF">BROFUL_00971</name>
</gene>
<dbReference type="SUPFAM" id="SSF47240">
    <property type="entry name" value="Ferritin-like"/>
    <property type="match status" value="1"/>
</dbReference>
<dbReference type="CDD" id="cd01045">
    <property type="entry name" value="Ferritin_like_AB"/>
    <property type="match status" value="1"/>
</dbReference>
<evidence type="ECO:0000313" key="3">
    <source>
        <dbReference type="Proteomes" id="UP000034954"/>
    </source>
</evidence>
<comment type="caution">
    <text evidence="2">The sequence shown here is derived from an EMBL/GenBank/DDBJ whole genome shotgun (WGS) entry which is preliminary data.</text>
</comment>
<evidence type="ECO:0000259" key="1">
    <source>
        <dbReference type="Pfam" id="PF02915"/>
    </source>
</evidence>
<protein>
    <recommendedName>
        <fullName evidence="1">Rubrerythrin diiron-binding domain-containing protein</fullName>
    </recommendedName>
</protein>
<feature type="domain" description="Rubrerythrin diiron-binding" evidence="1">
    <location>
        <begin position="4"/>
        <end position="56"/>
    </location>
</feature>
<sequence length="150" mass="17806">MATLDVKEIIQQAAQQEEKAYKFYMDALKFVKDPASQVWLKELAAEEVKHKELLQKFDVSKVKKFKPEKIHDLHITEYLVDKDISDVKTFQDVLIVAMKKEQKSYNFYVGMAKSTDNPDMKNLCKILAQEELKHKHKLELYYDDNIYQWD</sequence>
<name>A0A0M2UWT2_9BACT</name>
<dbReference type="Gene3D" id="1.20.1260.10">
    <property type="match status" value="1"/>
</dbReference>
<dbReference type="PANTHER" id="PTHR33531:SF10">
    <property type="entry name" value="BLR7895 PROTEIN"/>
    <property type="match status" value="1"/>
</dbReference>
<dbReference type="InterPro" id="IPR012347">
    <property type="entry name" value="Ferritin-like"/>
</dbReference>
<dbReference type="GO" id="GO:0016491">
    <property type="term" value="F:oxidoreductase activity"/>
    <property type="evidence" value="ECO:0007669"/>
    <property type="project" value="InterPro"/>
</dbReference>